<feature type="compositionally biased region" description="Polar residues" evidence="1">
    <location>
        <begin position="152"/>
        <end position="168"/>
    </location>
</feature>
<evidence type="ECO:0000313" key="4">
    <source>
        <dbReference type="Proteomes" id="UP001454036"/>
    </source>
</evidence>
<gene>
    <name evidence="3" type="ORF">LIER_00561</name>
</gene>
<dbReference type="PANTHER" id="PTHR42648">
    <property type="entry name" value="TRANSPOSASE, PUTATIVE-RELATED"/>
    <property type="match status" value="1"/>
</dbReference>
<feature type="domain" description="Retroviral polymerase SH3-like" evidence="2">
    <location>
        <begin position="41"/>
        <end position="101"/>
    </location>
</feature>
<accession>A0AAV3NKB8</accession>
<dbReference type="PANTHER" id="PTHR42648:SF31">
    <property type="entry name" value="RNA-DIRECTED DNA POLYMERASE"/>
    <property type="match status" value="1"/>
</dbReference>
<proteinExistence type="predicted"/>
<organism evidence="3 4">
    <name type="scientific">Lithospermum erythrorhizon</name>
    <name type="common">Purple gromwell</name>
    <name type="synonym">Lithospermum officinale var. erythrorhizon</name>
    <dbReference type="NCBI Taxonomy" id="34254"/>
    <lineage>
        <taxon>Eukaryota</taxon>
        <taxon>Viridiplantae</taxon>
        <taxon>Streptophyta</taxon>
        <taxon>Embryophyta</taxon>
        <taxon>Tracheophyta</taxon>
        <taxon>Spermatophyta</taxon>
        <taxon>Magnoliopsida</taxon>
        <taxon>eudicotyledons</taxon>
        <taxon>Gunneridae</taxon>
        <taxon>Pentapetalae</taxon>
        <taxon>asterids</taxon>
        <taxon>lamiids</taxon>
        <taxon>Boraginales</taxon>
        <taxon>Boraginaceae</taxon>
        <taxon>Boraginoideae</taxon>
        <taxon>Lithospermeae</taxon>
        <taxon>Lithospermum</taxon>
    </lineage>
</organism>
<name>A0AAV3NKB8_LITER</name>
<keyword evidence="4" id="KW-1185">Reference proteome</keyword>
<evidence type="ECO:0000259" key="2">
    <source>
        <dbReference type="Pfam" id="PF25597"/>
    </source>
</evidence>
<reference evidence="3 4" key="1">
    <citation type="submission" date="2024-01" db="EMBL/GenBank/DDBJ databases">
        <title>The complete chloroplast genome sequence of Lithospermum erythrorhizon: insights into the phylogenetic relationship among Boraginaceae species and the maternal lineages of purple gromwells.</title>
        <authorList>
            <person name="Okada T."/>
            <person name="Watanabe K."/>
        </authorList>
    </citation>
    <scope>NUCLEOTIDE SEQUENCE [LARGE SCALE GENOMIC DNA]</scope>
</reference>
<dbReference type="Proteomes" id="UP001454036">
    <property type="component" value="Unassembled WGS sequence"/>
</dbReference>
<dbReference type="InterPro" id="IPR057670">
    <property type="entry name" value="SH3_retrovirus"/>
</dbReference>
<protein>
    <recommendedName>
        <fullName evidence="2">Retroviral polymerase SH3-like domain-containing protein</fullName>
    </recommendedName>
</protein>
<evidence type="ECO:0000256" key="1">
    <source>
        <dbReference type="SAM" id="MobiDB-lite"/>
    </source>
</evidence>
<dbReference type="InterPro" id="IPR039537">
    <property type="entry name" value="Retrotran_Ty1/copia-like"/>
</dbReference>
<evidence type="ECO:0000313" key="3">
    <source>
        <dbReference type="EMBL" id="GAA0138906.1"/>
    </source>
</evidence>
<dbReference type="EMBL" id="BAABME010000043">
    <property type="protein sequence ID" value="GAA0138906.1"/>
    <property type="molecule type" value="Genomic_DNA"/>
</dbReference>
<sequence length="281" mass="32187">MWSDYHYLINRFPLPSLKYQTPHERLCKQQPSYAHLKSFGCLCYPSTVKPGSSKFEPRSRPCIFIGYPFEKKAYKLYDIQSQTVFASRDVVFHEKCYPFHHTILPTTLPLPTIPNEFPISLYYPLTDPSPAPCIDVNGSQFQHHDHQVSPIDHSTTTTNTMSPYHSSHTRHTQVTSTHSLKPQAHNPATLRRSIRIHSAPVHLKDYVCYGVYCLNDVDPSLNASSSMSFVASILNITEPRTYKQASKDPNFMTTMDSEIKALDANGTWEIMPMEHIICYFL</sequence>
<comment type="caution">
    <text evidence="3">The sequence shown here is derived from an EMBL/GenBank/DDBJ whole genome shotgun (WGS) entry which is preliminary data.</text>
</comment>
<dbReference type="Pfam" id="PF25597">
    <property type="entry name" value="SH3_retrovirus"/>
    <property type="match status" value="1"/>
</dbReference>
<dbReference type="AlphaFoldDB" id="A0AAV3NKB8"/>
<feature type="region of interest" description="Disordered" evidence="1">
    <location>
        <begin position="149"/>
        <end position="168"/>
    </location>
</feature>